<organism evidence="3 4">
    <name type="scientific">Mycobacterium asiaticum</name>
    <dbReference type="NCBI Taxonomy" id="1790"/>
    <lineage>
        <taxon>Bacteria</taxon>
        <taxon>Bacillati</taxon>
        <taxon>Actinomycetota</taxon>
        <taxon>Actinomycetes</taxon>
        <taxon>Mycobacteriales</taxon>
        <taxon>Mycobacteriaceae</taxon>
        <taxon>Mycobacterium</taxon>
    </lineage>
</organism>
<evidence type="ECO:0000256" key="2">
    <source>
        <dbReference type="SAM" id="SignalP"/>
    </source>
</evidence>
<evidence type="ECO:0000313" key="3">
    <source>
        <dbReference type="EMBL" id="OBK11863.1"/>
    </source>
</evidence>
<keyword evidence="2" id="KW-0732">Signal</keyword>
<sequence>MVALVVALSPLLMITAVATAPIAISAPANSATGRHRRSAGQAHSSVSSQPSSSYPWSYSST</sequence>
<proteinExistence type="predicted"/>
<feature type="signal peptide" evidence="2">
    <location>
        <begin position="1"/>
        <end position="18"/>
    </location>
</feature>
<dbReference type="AlphaFoldDB" id="A0A1A3MPJ5"/>
<protein>
    <submittedName>
        <fullName evidence="3">Uncharacterized protein</fullName>
    </submittedName>
</protein>
<accession>A0A1A3MPJ5</accession>
<evidence type="ECO:0000313" key="4">
    <source>
        <dbReference type="Proteomes" id="UP000093629"/>
    </source>
</evidence>
<dbReference type="EMBL" id="LZLQ01000134">
    <property type="protein sequence ID" value="OBK11863.1"/>
    <property type="molecule type" value="Genomic_DNA"/>
</dbReference>
<keyword evidence="4" id="KW-1185">Reference proteome</keyword>
<evidence type="ECO:0000256" key="1">
    <source>
        <dbReference type="SAM" id="MobiDB-lite"/>
    </source>
</evidence>
<dbReference type="Proteomes" id="UP000093629">
    <property type="component" value="Unassembled WGS sequence"/>
</dbReference>
<feature type="compositionally biased region" description="Low complexity" evidence="1">
    <location>
        <begin position="44"/>
        <end position="61"/>
    </location>
</feature>
<gene>
    <name evidence="3" type="ORF">A5636_13225</name>
</gene>
<feature type="chain" id="PRO_5008326541" evidence="2">
    <location>
        <begin position="19"/>
        <end position="61"/>
    </location>
</feature>
<comment type="caution">
    <text evidence="3">The sequence shown here is derived from an EMBL/GenBank/DDBJ whole genome shotgun (WGS) entry which is preliminary data.</text>
</comment>
<reference evidence="3 4" key="1">
    <citation type="submission" date="2016-06" db="EMBL/GenBank/DDBJ databases">
        <authorList>
            <person name="Kjaerup R.B."/>
            <person name="Dalgaard T.S."/>
            <person name="Juul-Madsen H.R."/>
        </authorList>
    </citation>
    <scope>NUCLEOTIDE SEQUENCE [LARGE SCALE GENOMIC DNA]</scope>
    <source>
        <strain evidence="3 4">1245139.5</strain>
    </source>
</reference>
<feature type="region of interest" description="Disordered" evidence="1">
    <location>
        <begin position="28"/>
        <end position="61"/>
    </location>
</feature>
<name>A0A1A3MPJ5_MYCAS</name>